<dbReference type="Proteomes" id="UP000824504">
    <property type="component" value="Chromosome"/>
</dbReference>
<keyword evidence="4" id="KW-0418">Kinase</keyword>
<protein>
    <recommendedName>
        <fullName evidence="2">histidine kinase</fullName>
        <ecNumber evidence="2">2.7.13.3</ecNumber>
    </recommendedName>
</protein>
<feature type="transmembrane region" description="Helical" evidence="6">
    <location>
        <begin position="100"/>
        <end position="119"/>
    </location>
</feature>
<keyword evidence="6" id="KW-0812">Transmembrane</keyword>
<keyword evidence="6" id="KW-1133">Transmembrane helix</keyword>
<evidence type="ECO:0000256" key="2">
    <source>
        <dbReference type="ARBA" id="ARBA00012438"/>
    </source>
</evidence>
<proteinExistence type="predicted"/>
<feature type="transmembrane region" description="Helical" evidence="6">
    <location>
        <begin position="38"/>
        <end position="54"/>
    </location>
</feature>
<evidence type="ECO:0000256" key="3">
    <source>
        <dbReference type="ARBA" id="ARBA00022679"/>
    </source>
</evidence>
<evidence type="ECO:0000313" key="8">
    <source>
        <dbReference type="Proteomes" id="UP000824504"/>
    </source>
</evidence>
<evidence type="ECO:0000256" key="1">
    <source>
        <dbReference type="ARBA" id="ARBA00000085"/>
    </source>
</evidence>
<evidence type="ECO:0000256" key="6">
    <source>
        <dbReference type="SAM" id="Phobius"/>
    </source>
</evidence>
<gene>
    <name evidence="7" type="ORF">KDB89_00725</name>
</gene>
<keyword evidence="5" id="KW-0902">Two-component regulatory system</keyword>
<evidence type="ECO:0000256" key="5">
    <source>
        <dbReference type="ARBA" id="ARBA00023012"/>
    </source>
</evidence>
<evidence type="ECO:0000256" key="4">
    <source>
        <dbReference type="ARBA" id="ARBA00022777"/>
    </source>
</evidence>
<dbReference type="InterPro" id="IPR050482">
    <property type="entry name" value="Sensor_HK_TwoCompSys"/>
</dbReference>
<dbReference type="PANTHER" id="PTHR24421:SF10">
    <property type="entry name" value="NITRATE_NITRITE SENSOR PROTEIN NARQ"/>
    <property type="match status" value="1"/>
</dbReference>
<dbReference type="EC" id="2.7.13.3" evidence="2"/>
<dbReference type="RefSeq" id="WP_219082548.1">
    <property type="nucleotide sequence ID" value="NZ_CP079216.1"/>
</dbReference>
<feature type="transmembrane region" description="Helical" evidence="6">
    <location>
        <begin position="131"/>
        <end position="151"/>
    </location>
</feature>
<keyword evidence="6" id="KW-0472">Membrane</keyword>
<keyword evidence="3" id="KW-0808">Transferase</keyword>
<name>A0ABX8SLL7_9ACTN</name>
<reference evidence="7 8" key="1">
    <citation type="submission" date="2021-07" db="EMBL/GenBank/DDBJ databases">
        <title>complete genome sequencing of Tessaracoccus sp.J1M15.</title>
        <authorList>
            <person name="Bae J.-W."/>
            <person name="Kim D.-y."/>
        </authorList>
    </citation>
    <scope>NUCLEOTIDE SEQUENCE [LARGE SCALE GENOMIC DNA]</scope>
    <source>
        <strain evidence="7 8">J1M15</strain>
    </source>
</reference>
<comment type="catalytic activity">
    <reaction evidence="1">
        <text>ATP + protein L-histidine = ADP + protein N-phospho-L-histidine.</text>
        <dbReference type="EC" id="2.7.13.3"/>
    </reaction>
</comment>
<evidence type="ECO:0000313" key="7">
    <source>
        <dbReference type="EMBL" id="QXT63048.1"/>
    </source>
</evidence>
<sequence>MIWIRALANGALELILAAFFLTATFIANDGARIDEPHLVVIDVLAAAAVALTGWRPQWGAAMGIAVALAGLAFDADQFGLWPMTLMCVVVSLMRLGRWPLAAVSFSVIFASSVAATYRASITEEDVLWQALFTWGTLDAFMLIVGLGLYAASRHAADLAEQESKAVRLQAAIDLHDLVAKDLTIIAMEAERAKLDGATAESLSAIADRARAAGVALRSTVGYLSSGRPDAPAVTFAGALRSGTARLERANFHGRVEGDLSPTLPASIDAAAGRILTEALFNVSQHGRRKGRWHLSAEKTDESFDFIITNERTDGPIVAGLGTVSISQSARAVGGHVDQSHTICDWTCSVSLPLTGDGS</sequence>
<accession>A0ABX8SLL7</accession>
<dbReference type="PANTHER" id="PTHR24421">
    <property type="entry name" value="NITRATE/NITRITE SENSOR PROTEIN NARX-RELATED"/>
    <property type="match status" value="1"/>
</dbReference>
<feature type="transmembrane region" description="Helical" evidence="6">
    <location>
        <begin position="6"/>
        <end position="26"/>
    </location>
</feature>
<feature type="transmembrane region" description="Helical" evidence="6">
    <location>
        <begin position="60"/>
        <end position="93"/>
    </location>
</feature>
<keyword evidence="8" id="KW-1185">Reference proteome</keyword>
<dbReference type="EMBL" id="CP079216">
    <property type="protein sequence ID" value="QXT63048.1"/>
    <property type="molecule type" value="Genomic_DNA"/>
</dbReference>
<organism evidence="7 8">
    <name type="scientific">Tessaracoccus palaemonis</name>
    <dbReference type="NCBI Taxonomy" id="2829499"/>
    <lineage>
        <taxon>Bacteria</taxon>
        <taxon>Bacillati</taxon>
        <taxon>Actinomycetota</taxon>
        <taxon>Actinomycetes</taxon>
        <taxon>Propionibacteriales</taxon>
        <taxon>Propionibacteriaceae</taxon>
        <taxon>Tessaracoccus</taxon>
    </lineage>
</organism>